<feature type="region of interest" description="Disordered" evidence="1">
    <location>
        <begin position="198"/>
        <end position="255"/>
    </location>
</feature>
<feature type="compositionally biased region" description="Basic and acidic residues" evidence="1">
    <location>
        <begin position="48"/>
        <end position="67"/>
    </location>
</feature>
<protein>
    <submittedName>
        <fullName evidence="2">Uncharacterized protein</fullName>
    </submittedName>
</protein>
<dbReference type="EMBL" id="BTSX01000005">
    <property type="protein sequence ID" value="GMS98418.1"/>
    <property type="molecule type" value="Genomic_DNA"/>
</dbReference>
<dbReference type="SUPFAM" id="SSF56219">
    <property type="entry name" value="DNase I-like"/>
    <property type="match status" value="1"/>
</dbReference>
<proteinExistence type="predicted"/>
<feature type="region of interest" description="Disordered" evidence="1">
    <location>
        <begin position="551"/>
        <end position="597"/>
    </location>
</feature>
<accession>A0AAV5TWM2</accession>
<evidence type="ECO:0000256" key="1">
    <source>
        <dbReference type="SAM" id="MobiDB-lite"/>
    </source>
</evidence>
<feature type="region of interest" description="Disordered" evidence="1">
    <location>
        <begin position="1"/>
        <end position="67"/>
    </location>
</feature>
<feature type="compositionally biased region" description="Acidic residues" evidence="1">
    <location>
        <begin position="7"/>
        <end position="22"/>
    </location>
</feature>
<feature type="compositionally biased region" description="Basic and acidic residues" evidence="1">
    <location>
        <begin position="212"/>
        <end position="255"/>
    </location>
</feature>
<comment type="caution">
    <text evidence="2">The sequence shown here is derived from an EMBL/GenBank/DDBJ whole genome shotgun (WGS) entry which is preliminary data.</text>
</comment>
<evidence type="ECO:0000313" key="2">
    <source>
        <dbReference type="EMBL" id="GMS98418.1"/>
    </source>
</evidence>
<evidence type="ECO:0000313" key="3">
    <source>
        <dbReference type="Proteomes" id="UP001432027"/>
    </source>
</evidence>
<reference evidence="2" key="1">
    <citation type="submission" date="2023-10" db="EMBL/GenBank/DDBJ databases">
        <title>Genome assembly of Pristionchus species.</title>
        <authorList>
            <person name="Yoshida K."/>
            <person name="Sommer R.J."/>
        </authorList>
    </citation>
    <scope>NUCLEOTIDE SEQUENCE</scope>
    <source>
        <strain evidence="2">RS0144</strain>
    </source>
</reference>
<organism evidence="2 3">
    <name type="scientific">Pristionchus entomophagus</name>
    <dbReference type="NCBI Taxonomy" id="358040"/>
    <lineage>
        <taxon>Eukaryota</taxon>
        <taxon>Metazoa</taxon>
        <taxon>Ecdysozoa</taxon>
        <taxon>Nematoda</taxon>
        <taxon>Chromadorea</taxon>
        <taxon>Rhabditida</taxon>
        <taxon>Rhabditina</taxon>
        <taxon>Diplogasteromorpha</taxon>
        <taxon>Diplogasteroidea</taxon>
        <taxon>Neodiplogasteridae</taxon>
        <taxon>Pristionchus</taxon>
    </lineage>
</organism>
<name>A0AAV5TWM2_9BILA</name>
<sequence length="597" mass="68977">MDKPENSDDSIEDRAEDQDEDEPVRHQQSDDEIAAAQLAQMRISAKTLDSKDKEEKPKSDVDQDGKITERSLTWNMGRFFGEGSTNITRFRELKERVEDYKPVLLKLNEIWGTTKSNFIKFAKDLGYDVLSLTYTDQEGRMRRAAAILVQNDCNTDYKPNELRFKKTIEITIDNNYSIAGVHDRENDTHHVCVYIHHNEKVEGEEEEENGEKEEKEGEKKEGIEEEKKEGEKKEEKDEEKKSQKDKGKKKTEKENESISLMRKFGAAIDTIKENIRYYFDSIDESLRRNMITDLKFLRIIISGDLNCVIAEVETVCREKERDFISLQDQLHPKWHTRVVHYKNSKTTYTKIDYILACNVFLQVHKPIEMPYDHFIIIEDLYHHDHNMINSYCSKGDLCVRFKCKVPEIIVDDPEVAALELLVDIYNNAAPDNILRPIDPLDCKDKKCASKKCVHSVWSHWEYYKSAWKDQVCNFFCARITKGRRYNQKSLPNFLDHLMFGELRLKEHVSKSDENKINWICATVTRLQQKNINDKLDSTSVNAEVKDIKSQLSKGRLSARGTPLNSPSVKEGTPSSPGPSTSGAATSSTLTPCRPKTK</sequence>
<feature type="compositionally biased region" description="Acidic residues" evidence="1">
    <location>
        <begin position="202"/>
        <end position="211"/>
    </location>
</feature>
<feature type="compositionally biased region" description="Low complexity" evidence="1">
    <location>
        <begin position="571"/>
        <end position="588"/>
    </location>
</feature>
<dbReference type="InterPro" id="IPR036691">
    <property type="entry name" value="Endo/exonu/phosph_ase_sf"/>
</dbReference>
<dbReference type="Proteomes" id="UP001432027">
    <property type="component" value="Unassembled WGS sequence"/>
</dbReference>
<gene>
    <name evidence="2" type="ORF">PENTCL1PPCAC_20593</name>
</gene>
<dbReference type="AlphaFoldDB" id="A0AAV5TWM2"/>
<keyword evidence="3" id="KW-1185">Reference proteome</keyword>